<dbReference type="AlphaFoldDB" id="A0A1Z5RR16"/>
<evidence type="ECO:0000313" key="1">
    <source>
        <dbReference type="EMBL" id="OQU86031.1"/>
    </source>
</evidence>
<reference evidence="1 2" key="1">
    <citation type="journal article" date="2009" name="Nature">
        <title>The Sorghum bicolor genome and the diversification of grasses.</title>
        <authorList>
            <person name="Paterson A.H."/>
            <person name="Bowers J.E."/>
            <person name="Bruggmann R."/>
            <person name="Dubchak I."/>
            <person name="Grimwood J."/>
            <person name="Gundlach H."/>
            <person name="Haberer G."/>
            <person name="Hellsten U."/>
            <person name="Mitros T."/>
            <person name="Poliakov A."/>
            <person name="Schmutz J."/>
            <person name="Spannagl M."/>
            <person name="Tang H."/>
            <person name="Wang X."/>
            <person name="Wicker T."/>
            <person name="Bharti A.K."/>
            <person name="Chapman J."/>
            <person name="Feltus F.A."/>
            <person name="Gowik U."/>
            <person name="Grigoriev I.V."/>
            <person name="Lyons E."/>
            <person name="Maher C.A."/>
            <person name="Martis M."/>
            <person name="Narechania A."/>
            <person name="Otillar R.P."/>
            <person name="Penning B.W."/>
            <person name="Salamov A.A."/>
            <person name="Wang Y."/>
            <person name="Zhang L."/>
            <person name="Carpita N.C."/>
            <person name="Freeling M."/>
            <person name="Gingle A.R."/>
            <person name="Hash C.T."/>
            <person name="Keller B."/>
            <person name="Klein P."/>
            <person name="Kresovich S."/>
            <person name="McCann M.C."/>
            <person name="Ming R."/>
            <person name="Peterson D.G."/>
            <person name="Mehboob-ur-Rahman"/>
            <person name="Ware D."/>
            <person name="Westhoff P."/>
            <person name="Mayer K.F."/>
            <person name="Messing J."/>
            <person name="Rokhsar D.S."/>
        </authorList>
    </citation>
    <scope>NUCLEOTIDE SEQUENCE [LARGE SCALE GENOMIC DNA]</scope>
    <source>
        <strain evidence="2">cv. BTx623</strain>
    </source>
</reference>
<name>A0A1Z5RR16_SORBI</name>
<protein>
    <submittedName>
        <fullName evidence="1">Uncharacterized protein</fullName>
    </submittedName>
</protein>
<proteinExistence type="predicted"/>
<dbReference type="Proteomes" id="UP000000768">
    <property type="component" value="Chromosome 4"/>
</dbReference>
<sequence length="78" mass="8873">MGWTVEGVLRRTQRSKALTYVVPAVQPRMVDAMFQFLRWTCRLYDRVGWDGMGSKSKTWMHDLHSLGISFAGHASISG</sequence>
<gene>
    <name evidence="1" type="ORF">SORBI_3004G358150</name>
</gene>
<keyword evidence="2" id="KW-1185">Reference proteome</keyword>
<dbReference type="EMBL" id="CM000763">
    <property type="protein sequence ID" value="OQU86031.1"/>
    <property type="molecule type" value="Genomic_DNA"/>
</dbReference>
<dbReference type="InParanoid" id="A0A1Z5RR16"/>
<dbReference type="Gramene" id="OQU86031">
    <property type="protein sequence ID" value="OQU86031"/>
    <property type="gene ID" value="SORBI_3004G358150"/>
</dbReference>
<reference evidence="2" key="2">
    <citation type="journal article" date="2018" name="Plant J.">
        <title>The Sorghum bicolor reference genome: improved assembly, gene annotations, a transcriptome atlas, and signatures of genome organization.</title>
        <authorList>
            <person name="McCormick R.F."/>
            <person name="Truong S.K."/>
            <person name="Sreedasyam A."/>
            <person name="Jenkins J."/>
            <person name="Shu S."/>
            <person name="Sims D."/>
            <person name="Kennedy M."/>
            <person name="Amirebrahimi M."/>
            <person name="Weers B.D."/>
            <person name="McKinley B."/>
            <person name="Mattison A."/>
            <person name="Morishige D.T."/>
            <person name="Grimwood J."/>
            <person name="Schmutz J."/>
            <person name="Mullet J.E."/>
        </authorList>
    </citation>
    <scope>NUCLEOTIDE SEQUENCE [LARGE SCALE GENOMIC DNA]</scope>
    <source>
        <strain evidence="2">cv. BTx623</strain>
    </source>
</reference>
<accession>A0A1Z5RR16</accession>
<evidence type="ECO:0000313" key="2">
    <source>
        <dbReference type="Proteomes" id="UP000000768"/>
    </source>
</evidence>
<organism evidence="1 2">
    <name type="scientific">Sorghum bicolor</name>
    <name type="common">Sorghum</name>
    <name type="synonym">Sorghum vulgare</name>
    <dbReference type="NCBI Taxonomy" id="4558"/>
    <lineage>
        <taxon>Eukaryota</taxon>
        <taxon>Viridiplantae</taxon>
        <taxon>Streptophyta</taxon>
        <taxon>Embryophyta</taxon>
        <taxon>Tracheophyta</taxon>
        <taxon>Spermatophyta</taxon>
        <taxon>Magnoliopsida</taxon>
        <taxon>Liliopsida</taxon>
        <taxon>Poales</taxon>
        <taxon>Poaceae</taxon>
        <taxon>PACMAD clade</taxon>
        <taxon>Panicoideae</taxon>
        <taxon>Andropogonodae</taxon>
        <taxon>Andropogoneae</taxon>
        <taxon>Sorghinae</taxon>
        <taxon>Sorghum</taxon>
    </lineage>
</organism>